<feature type="site" description="Important for substrate specificity" evidence="4">
    <location>
        <position position="20"/>
    </location>
</feature>
<comment type="similarity">
    <text evidence="4">Belongs to the Maf family. YhdE subfamily.</text>
</comment>
<dbReference type="EMBL" id="PRDK01000004">
    <property type="protein sequence ID" value="MBE8713278.1"/>
    <property type="molecule type" value="Genomic_DNA"/>
</dbReference>
<dbReference type="RefSeq" id="WP_196935227.1">
    <property type="nucleotide sequence ID" value="NZ_MU158698.1"/>
</dbReference>
<name>A0A928YRF4_9SPHI</name>
<protein>
    <recommendedName>
        <fullName evidence="4">dTTP/UTP pyrophosphatase</fullName>
        <shortName evidence="4">dTTPase/UTPase</shortName>
        <ecNumber evidence="4">3.6.1.9</ecNumber>
    </recommendedName>
    <alternativeName>
        <fullName evidence="4">Nucleoside triphosphate pyrophosphatase</fullName>
    </alternativeName>
    <alternativeName>
        <fullName evidence="4">Nucleotide pyrophosphatase</fullName>
        <shortName evidence="4">Nucleotide PPase</shortName>
    </alternativeName>
</protein>
<dbReference type="InterPro" id="IPR003697">
    <property type="entry name" value="Maf-like"/>
</dbReference>
<feature type="active site" description="Proton acceptor" evidence="4">
    <location>
        <position position="78"/>
    </location>
</feature>
<evidence type="ECO:0000256" key="1">
    <source>
        <dbReference type="ARBA" id="ARBA00001968"/>
    </source>
</evidence>
<dbReference type="HAMAP" id="MF_00528">
    <property type="entry name" value="Maf"/>
    <property type="match status" value="1"/>
</dbReference>
<dbReference type="PANTHER" id="PTHR43213:SF5">
    <property type="entry name" value="BIFUNCTIONAL DTTP_UTP PYROPHOSPHATASE_METHYLTRANSFERASE PROTEIN-RELATED"/>
    <property type="match status" value="1"/>
</dbReference>
<evidence type="ECO:0000256" key="4">
    <source>
        <dbReference type="HAMAP-Rule" id="MF_00528"/>
    </source>
</evidence>
<comment type="caution">
    <text evidence="5">The sequence shown here is derived from an EMBL/GenBank/DDBJ whole genome shotgun (WGS) entry which is preliminary data.</text>
</comment>
<keyword evidence="2 4" id="KW-0378">Hydrolase</keyword>
<reference evidence="5" key="1">
    <citation type="submission" date="2018-02" db="EMBL/GenBank/DDBJ databases">
        <authorList>
            <person name="Vasarhelyi B.M."/>
            <person name="Deshmukh S."/>
            <person name="Balint B."/>
            <person name="Kukolya J."/>
        </authorList>
    </citation>
    <scope>NUCLEOTIDE SEQUENCE</scope>
    <source>
        <strain evidence="5">KB22</strain>
    </source>
</reference>
<dbReference type="AlphaFoldDB" id="A0A928YRF4"/>
<dbReference type="Pfam" id="PF02545">
    <property type="entry name" value="Maf"/>
    <property type="match status" value="1"/>
</dbReference>
<comment type="function">
    <text evidence="4">Nucleoside triphosphate pyrophosphatase that hydrolyzes dTTP and UTP. May have a dual role in cell division arrest and in preventing the incorporation of modified nucleotides into cellular nucleic acids.</text>
</comment>
<keyword evidence="4" id="KW-0963">Cytoplasm</keyword>
<comment type="subcellular location">
    <subcellularLocation>
        <location evidence="4">Cytoplasm</location>
    </subcellularLocation>
</comment>
<organism evidence="5 6">
    <name type="scientific">Sphingobacterium hungaricum</name>
    <dbReference type="NCBI Taxonomy" id="2082723"/>
    <lineage>
        <taxon>Bacteria</taxon>
        <taxon>Pseudomonadati</taxon>
        <taxon>Bacteroidota</taxon>
        <taxon>Sphingobacteriia</taxon>
        <taxon>Sphingobacteriales</taxon>
        <taxon>Sphingobacteriaceae</taxon>
        <taxon>Sphingobacterium</taxon>
    </lineage>
</organism>
<dbReference type="SUPFAM" id="SSF52972">
    <property type="entry name" value="ITPase-like"/>
    <property type="match status" value="1"/>
</dbReference>
<comment type="cofactor">
    <cofactor evidence="1 4">
        <name>a divalent metal cation</name>
        <dbReference type="ChEBI" id="CHEBI:60240"/>
    </cofactor>
</comment>
<comment type="catalytic activity">
    <reaction evidence="4">
        <text>dTTP + H2O = dTMP + diphosphate + H(+)</text>
        <dbReference type="Rhea" id="RHEA:28534"/>
        <dbReference type="ChEBI" id="CHEBI:15377"/>
        <dbReference type="ChEBI" id="CHEBI:15378"/>
        <dbReference type="ChEBI" id="CHEBI:33019"/>
        <dbReference type="ChEBI" id="CHEBI:37568"/>
        <dbReference type="ChEBI" id="CHEBI:63528"/>
        <dbReference type="EC" id="3.6.1.9"/>
    </reaction>
</comment>
<dbReference type="EC" id="3.6.1.9" evidence="4"/>
<comment type="caution">
    <text evidence="4">Lacks conserved residue(s) required for the propagation of feature annotation.</text>
</comment>
<evidence type="ECO:0000313" key="5">
    <source>
        <dbReference type="EMBL" id="MBE8713278.1"/>
    </source>
</evidence>
<dbReference type="GO" id="GO:0047429">
    <property type="term" value="F:nucleoside triphosphate diphosphatase activity"/>
    <property type="evidence" value="ECO:0007669"/>
    <property type="project" value="UniProtKB-EC"/>
</dbReference>
<keyword evidence="6" id="KW-1185">Reference proteome</keyword>
<evidence type="ECO:0000256" key="3">
    <source>
        <dbReference type="ARBA" id="ARBA00023080"/>
    </source>
</evidence>
<dbReference type="NCBIfam" id="TIGR00172">
    <property type="entry name" value="maf"/>
    <property type="match status" value="1"/>
</dbReference>
<accession>A0A928YRF4</accession>
<comment type="catalytic activity">
    <reaction evidence="4">
        <text>UTP + H2O = UMP + diphosphate + H(+)</text>
        <dbReference type="Rhea" id="RHEA:29395"/>
        <dbReference type="ChEBI" id="CHEBI:15377"/>
        <dbReference type="ChEBI" id="CHEBI:15378"/>
        <dbReference type="ChEBI" id="CHEBI:33019"/>
        <dbReference type="ChEBI" id="CHEBI:46398"/>
        <dbReference type="ChEBI" id="CHEBI:57865"/>
        <dbReference type="EC" id="3.6.1.9"/>
    </reaction>
</comment>
<dbReference type="GO" id="GO:0009117">
    <property type="term" value="P:nucleotide metabolic process"/>
    <property type="evidence" value="ECO:0007669"/>
    <property type="project" value="UniProtKB-KW"/>
</dbReference>
<gene>
    <name evidence="5" type="primary">maf</name>
    <name evidence="5" type="ORF">C4F49_06270</name>
</gene>
<sequence length="196" mass="22441">MLLHQKLKDIPVILGSQSPRRKELLASLLIDFEVLIKDTDESYDASLTAKEIVEQIALKKLHAINEENYRNHLLITADTIVVTDDNLILGKPKDREEAKSTLNMLSAKSHHVYTAVAYSFQGKINWFSELTTVTFEKLSDELIDFYLDNYNPYDKAGSYGIQEWFGRVAVRGMDGSYENVMGLPTARLYKELIKFF</sequence>
<dbReference type="PIRSF" id="PIRSF006305">
    <property type="entry name" value="Maf"/>
    <property type="match status" value="1"/>
</dbReference>
<dbReference type="Proteomes" id="UP000616201">
    <property type="component" value="Unassembled WGS sequence"/>
</dbReference>
<feature type="site" description="Important for substrate specificity" evidence="4">
    <location>
        <position position="162"/>
    </location>
</feature>
<dbReference type="InterPro" id="IPR029001">
    <property type="entry name" value="ITPase-like_fam"/>
</dbReference>
<feature type="site" description="Important for substrate specificity" evidence="4">
    <location>
        <position position="79"/>
    </location>
</feature>
<dbReference type="PANTHER" id="PTHR43213">
    <property type="entry name" value="BIFUNCTIONAL DTTP/UTP PYROPHOSPHATASE/METHYLTRANSFERASE PROTEIN-RELATED"/>
    <property type="match status" value="1"/>
</dbReference>
<dbReference type="CDD" id="cd00555">
    <property type="entry name" value="Maf"/>
    <property type="match status" value="1"/>
</dbReference>
<dbReference type="GO" id="GO:0005737">
    <property type="term" value="C:cytoplasm"/>
    <property type="evidence" value="ECO:0007669"/>
    <property type="project" value="UniProtKB-SubCell"/>
</dbReference>
<keyword evidence="3 4" id="KW-0546">Nucleotide metabolism</keyword>
<evidence type="ECO:0000313" key="6">
    <source>
        <dbReference type="Proteomes" id="UP000616201"/>
    </source>
</evidence>
<dbReference type="Gene3D" id="3.90.950.10">
    <property type="match status" value="1"/>
</dbReference>
<evidence type="ECO:0000256" key="2">
    <source>
        <dbReference type="ARBA" id="ARBA00022801"/>
    </source>
</evidence>
<proteinExistence type="inferred from homology"/>